<dbReference type="RefSeq" id="WP_116853951.1">
    <property type="nucleotide sequence ID" value="NZ_QTJV01000004.1"/>
</dbReference>
<dbReference type="InterPro" id="IPR039420">
    <property type="entry name" value="WalR-like"/>
</dbReference>
<gene>
    <name evidence="8" type="ORF">DXN04_13875</name>
</gene>
<dbReference type="Gene3D" id="1.10.10.10">
    <property type="entry name" value="Winged helix-like DNA-binding domain superfamily/Winged helix DNA-binding domain"/>
    <property type="match status" value="1"/>
</dbReference>
<protein>
    <submittedName>
        <fullName evidence="8">DNA-binding response regulator</fullName>
    </submittedName>
</protein>
<dbReference type="Pfam" id="PF00486">
    <property type="entry name" value="Trans_reg_C"/>
    <property type="match status" value="1"/>
</dbReference>
<dbReference type="InterPro" id="IPR016032">
    <property type="entry name" value="Sig_transdc_resp-reg_C-effctor"/>
</dbReference>
<dbReference type="Gene3D" id="6.10.250.690">
    <property type="match status" value="1"/>
</dbReference>
<dbReference type="PANTHER" id="PTHR48111:SF40">
    <property type="entry name" value="PHOSPHATE REGULON TRANSCRIPTIONAL REGULATORY PROTEIN PHOB"/>
    <property type="match status" value="1"/>
</dbReference>
<name>A0A3E1P2F3_9BACT</name>
<organism evidence="8 9">
    <name type="scientific">Chitinophaga silvisoli</name>
    <dbReference type="NCBI Taxonomy" id="2291814"/>
    <lineage>
        <taxon>Bacteria</taxon>
        <taxon>Pseudomonadati</taxon>
        <taxon>Bacteroidota</taxon>
        <taxon>Chitinophagia</taxon>
        <taxon>Chitinophagales</taxon>
        <taxon>Chitinophagaceae</taxon>
        <taxon>Chitinophaga</taxon>
    </lineage>
</organism>
<dbReference type="PROSITE" id="PS50110">
    <property type="entry name" value="RESPONSE_REGULATORY"/>
    <property type="match status" value="1"/>
</dbReference>
<dbReference type="Gene3D" id="3.40.50.2300">
    <property type="match status" value="1"/>
</dbReference>
<dbReference type="InterPro" id="IPR036388">
    <property type="entry name" value="WH-like_DNA-bd_sf"/>
</dbReference>
<dbReference type="GO" id="GO:0000156">
    <property type="term" value="F:phosphorelay response regulator activity"/>
    <property type="evidence" value="ECO:0007669"/>
    <property type="project" value="TreeGrafter"/>
</dbReference>
<comment type="caution">
    <text evidence="8">The sequence shown here is derived from an EMBL/GenBank/DDBJ whole genome shotgun (WGS) entry which is preliminary data.</text>
</comment>
<evidence type="ECO:0000313" key="9">
    <source>
        <dbReference type="Proteomes" id="UP000261174"/>
    </source>
</evidence>
<proteinExistence type="predicted"/>
<dbReference type="EMBL" id="QTJV01000004">
    <property type="protein sequence ID" value="RFM34366.1"/>
    <property type="molecule type" value="Genomic_DNA"/>
</dbReference>
<dbReference type="OrthoDB" id="9790442at2"/>
<dbReference type="InterPro" id="IPR001789">
    <property type="entry name" value="Sig_transdc_resp-reg_receiver"/>
</dbReference>
<evidence type="ECO:0000256" key="2">
    <source>
        <dbReference type="ARBA" id="ARBA00023012"/>
    </source>
</evidence>
<evidence type="ECO:0000256" key="1">
    <source>
        <dbReference type="ARBA" id="ARBA00022553"/>
    </source>
</evidence>
<dbReference type="SUPFAM" id="SSF52172">
    <property type="entry name" value="CheY-like"/>
    <property type="match status" value="1"/>
</dbReference>
<dbReference type="CDD" id="cd00383">
    <property type="entry name" value="trans_reg_C"/>
    <property type="match status" value="1"/>
</dbReference>
<dbReference type="GO" id="GO:0000976">
    <property type="term" value="F:transcription cis-regulatory region binding"/>
    <property type="evidence" value="ECO:0007669"/>
    <property type="project" value="TreeGrafter"/>
</dbReference>
<evidence type="ECO:0000256" key="5">
    <source>
        <dbReference type="PROSITE-ProRule" id="PRU01091"/>
    </source>
</evidence>
<dbReference type="Pfam" id="PF00072">
    <property type="entry name" value="Response_reg"/>
    <property type="match status" value="1"/>
</dbReference>
<dbReference type="InterPro" id="IPR011006">
    <property type="entry name" value="CheY-like_superfamily"/>
</dbReference>
<evidence type="ECO:0000256" key="4">
    <source>
        <dbReference type="PROSITE-ProRule" id="PRU00169"/>
    </source>
</evidence>
<evidence type="ECO:0000259" key="6">
    <source>
        <dbReference type="PROSITE" id="PS50110"/>
    </source>
</evidence>
<evidence type="ECO:0000259" key="7">
    <source>
        <dbReference type="PROSITE" id="PS51755"/>
    </source>
</evidence>
<dbReference type="AlphaFoldDB" id="A0A3E1P2F3"/>
<feature type="modified residue" description="4-aspartylphosphate" evidence="4">
    <location>
        <position position="55"/>
    </location>
</feature>
<accession>A0A3E1P2F3</accession>
<evidence type="ECO:0000256" key="3">
    <source>
        <dbReference type="ARBA" id="ARBA00023125"/>
    </source>
</evidence>
<dbReference type="SMART" id="SM00448">
    <property type="entry name" value="REC"/>
    <property type="match status" value="1"/>
</dbReference>
<dbReference type="InterPro" id="IPR001867">
    <property type="entry name" value="OmpR/PhoB-type_DNA-bd"/>
</dbReference>
<keyword evidence="9" id="KW-1185">Reference proteome</keyword>
<dbReference type="PROSITE" id="PS51755">
    <property type="entry name" value="OMPR_PHOB"/>
    <property type="match status" value="1"/>
</dbReference>
<feature type="DNA-binding region" description="OmpR/PhoB-type" evidence="5">
    <location>
        <begin position="131"/>
        <end position="230"/>
    </location>
</feature>
<dbReference type="SMART" id="SM00862">
    <property type="entry name" value="Trans_reg_C"/>
    <property type="match status" value="1"/>
</dbReference>
<dbReference type="GO" id="GO:0006355">
    <property type="term" value="P:regulation of DNA-templated transcription"/>
    <property type="evidence" value="ECO:0007669"/>
    <property type="project" value="InterPro"/>
</dbReference>
<keyword evidence="3 5" id="KW-0238">DNA-binding</keyword>
<dbReference type="Proteomes" id="UP000261174">
    <property type="component" value="Unassembled WGS sequence"/>
</dbReference>
<dbReference type="PANTHER" id="PTHR48111">
    <property type="entry name" value="REGULATOR OF RPOS"/>
    <property type="match status" value="1"/>
</dbReference>
<dbReference type="GO" id="GO:0005829">
    <property type="term" value="C:cytosol"/>
    <property type="evidence" value="ECO:0007669"/>
    <property type="project" value="TreeGrafter"/>
</dbReference>
<keyword evidence="2" id="KW-0902">Two-component regulatory system</keyword>
<evidence type="ECO:0000313" key="8">
    <source>
        <dbReference type="EMBL" id="RFM34366.1"/>
    </source>
</evidence>
<feature type="domain" description="OmpR/PhoB-type" evidence="7">
    <location>
        <begin position="131"/>
        <end position="230"/>
    </location>
</feature>
<sequence length="233" mass="27164">MESNVSILLAEDDYHYGNVVKKHLESQGYHVVHCFDGEVAWKKFQRDDFDLVILDVMMPKRDGFSLAQDIRKRNGMIPIIFISTRSLDEDRLHGFRIGGDDFIIKPFSMKELVMRIRVFLRRTLPKEIPGDGIYRIGHVRFNYDEKELTKEDGIPIAALTKKEAKVLKYLVENSNKLVKRDEILLKVWGNSSFFSSRSMDVFITRLRKHFKLEPGIDLETLHNVGIRLNIPKD</sequence>
<dbReference type="CDD" id="cd17574">
    <property type="entry name" value="REC_OmpR"/>
    <property type="match status" value="1"/>
</dbReference>
<dbReference type="SUPFAM" id="SSF46894">
    <property type="entry name" value="C-terminal effector domain of the bipartite response regulators"/>
    <property type="match status" value="1"/>
</dbReference>
<dbReference type="GO" id="GO:0032993">
    <property type="term" value="C:protein-DNA complex"/>
    <property type="evidence" value="ECO:0007669"/>
    <property type="project" value="TreeGrafter"/>
</dbReference>
<feature type="domain" description="Response regulatory" evidence="6">
    <location>
        <begin position="6"/>
        <end position="120"/>
    </location>
</feature>
<keyword evidence="1 4" id="KW-0597">Phosphoprotein</keyword>
<reference evidence="8 9" key="1">
    <citation type="submission" date="2018-08" db="EMBL/GenBank/DDBJ databases">
        <title>Chitinophaga sp. K20C18050901, a novel bacterium isolated from forest soil.</title>
        <authorList>
            <person name="Wang C."/>
        </authorList>
    </citation>
    <scope>NUCLEOTIDE SEQUENCE [LARGE SCALE GENOMIC DNA]</scope>
    <source>
        <strain evidence="8 9">K20C18050901</strain>
    </source>
</reference>